<dbReference type="Gene3D" id="1.10.260.40">
    <property type="entry name" value="lambda repressor-like DNA-binding domains"/>
    <property type="match status" value="1"/>
</dbReference>
<organism evidence="2 3">
    <name type="scientific">Dietzia aerolata</name>
    <dbReference type="NCBI Taxonomy" id="595984"/>
    <lineage>
        <taxon>Bacteria</taxon>
        <taxon>Bacillati</taxon>
        <taxon>Actinomycetota</taxon>
        <taxon>Actinomycetes</taxon>
        <taxon>Mycobacteriales</taxon>
        <taxon>Dietziaceae</taxon>
        <taxon>Dietzia</taxon>
    </lineage>
</organism>
<name>A0ABV5JKK7_9ACTN</name>
<dbReference type="RefSeq" id="WP_182633451.1">
    <property type="nucleotide sequence ID" value="NZ_JAALDM010000294.1"/>
</dbReference>
<proteinExistence type="predicted"/>
<dbReference type="Proteomes" id="UP001589700">
    <property type="component" value="Unassembled WGS sequence"/>
</dbReference>
<protein>
    <submittedName>
        <fullName evidence="2">Helix-turn-helix domain-containing protein</fullName>
    </submittedName>
</protein>
<feature type="domain" description="HTH cro/C1-type" evidence="1">
    <location>
        <begin position="22"/>
        <end position="75"/>
    </location>
</feature>
<evidence type="ECO:0000313" key="2">
    <source>
        <dbReference type="EMBL" id="MFB9258256.1"/>
    </source>
</evidence>
<dbReference type="CDD" id="cd00093">
    <property type="entry name" value="HTH_XRE"/>
    <property type="match status" value="1"/>
</dbReference>
<evidence type="ECO:0000313" key="3">
    <source>
        <dbReference type="Proteomes" id="UP001589700"/>
    </source>
</evidence>
<reference evidence="2 3" key="1">
    <citation type="submission" date="2024-09" db="EMBL/GenBank/DDBJ databases">
        <authorList>
            <person name="Sun Q."/>
            <person name="Mori K."/>
        </authorList>
    </citation>
    <scope>NUCLEOTIDE SEQUENCE [LARGE SCALE GENOMIC DNA]</scope>
    <source>
        <strain evidence="2 3">CCM 7659</strain>
    </source>
</reference>
<gene>
    <name evidence="2" type="ORF">ACFFVD_00385</name>
</gene>
<dbReference type="EMBL" id="JBHMDY010000001">
    <property type="protein sequence ID" value="MFB9258256.1"/>
    <property type="molecule type" value="Genomic_DNA"/>
</dbReference>
<evidence type="ECO:0000259" key="1">
    <source>
        <dbReference type="PROSITE" id="PS50943"/>
    </source>
</evidence>
<sequence length="99" mass="11137">MTTEQRLALALAQTERGLVEELIELRKQADLSATEVAKRINRHKSSISKFEARKTDPQMSTVLRYAHAIGAMVEIRVLPFSEWEEAKGVQASREEPNSG</sequence>
<dbReference type="InterPro" id="IPR010982">
    <property type="entry name" value="Lambda_DNA-bd_dom_sf"/>
</dbReference>
<accession>A0ABV5JKK7</accession>
<keyword evidence="3" id="KW-1185">Reference proteome</keyword>
<dbReference type="PROSITE" id="PS50943">
    <property type="entry name" value="HTH_CROC1"/>
    <property type="match status" value="1"/>
</dbReference>
<dbReference type="Pfam" id="PF13560">
    <property type="entry name" value="HTH_31"/>
    <property type="match status" value="1"/>
</dbReference>
<comment type="caution">
    <text evidence="2">The sequence shown here is derived from an EMBL/GenBank/DDBJ whole genome shotgun (WGS) entry which is preliminary data.</text>
</comment>
<dbReference type="SMART" id="SM00530">
    <property type="entry name" value="HTH_XRE"/>
    <property type="match status" value="1"/>
</dbReference>
<dbReference type="SUPFAM" id="SSF47413">
    <property type="entry name" value="lambda repressor-like DNA-binding domains"/>
    <property type="match status" value="1"/>
</dbReference>
<dbReference type="InterPro" id="IPR001387">
    <property type="entry name" value="Cro/C1-type_HTH"/>
</dbReference>